<evidence type="ECO:0000313" key="4">
    <source>
        <dbReference type="Proteomes" id="UP000321261"/>
    </source>
</evidence>
<feature type="domain" description="CHAT" evidence="2">
    <location>
        <begin position="793"/>
        <end position="1076"/>
    </location>
</feature>
<reference evidence="3 4" key="1">
    <citation type="submission" date="2019-06" db="EMBL/GenBank/DDBJ databases">
        <title>Sequencing the genomes of 1000 actinobacteria strains.</title>
        <authorList>
            <person name="Klenk H.-P."/>
        </authorList>
    </citation>
    <scope>NUCLEOTIDE SEQUENCE [LARGE SCALE GENOMIC DNA]</scope>
    <source>
        <strain evidence="3 4">DSM 45671</strain>
    </source>
</reference>
<keyword evidence="4" id="KW-1185">Reference proteome</keyword>
<evidence type="ECO:0000313" key="3">
    <source>
        <dbReference type="EMBL" id="TWF75652.1"/>
    </source>
</evidence>
<keyword evidence="1" id="KW-0175">Coiled coil</keyword>
<dbReference type="InterPro" id="IPR024983">
    <property type="entry name" value="CHAT_dom"/>
</dbReference>
<accession>A0A561SLF8</accession>
<dbReference type="RefSeq" id="WP_147254820.1">
    <property type="nucleotide sequence ID" value="NZ_VIWU01000001.1"/>
</dbReference>
<evidence type="ECO:0000256" key="1">
    <source>
        <dbReference type="SAM" id="Coils"/>
    </source>
</evidence>
<protein>
    <submittedName>
        <fullName evidence="3">CHAT domain-containing protein</fullName>
    </submittedName>
</protein>
<gene>
    <name evidence="3" type="ORF">FHX44_111536</name>
</gene>
<dbReference type="Pfam" id="PF12770">
    <property type="entry name" value="CHAT"/>
    <property type="match status" value="1"/>
</dbReference>
<organism evidence="3 4">
    <name type="scientific">Pseudonocardia hierapolitana</name>
    <dbReference type="NCBI Taxonomy" id="1128676"/>
    <lineage>
        <taxon>Bacteria</taxon>
        <taxon>Bacillati</taxon>
        <taxon>Actinomycetota</taxon>
        <taxon>Actinomycetes</taxon>
        <taxon>Pseudonocardiales</taxon>
        <taxon>Pseudonocardiaceae</taxon>
        <taxon>Pseudonocardia</taxon>
    </lineage>
</organism>
<dbReference type="AlphaFoldDB" id="A0A561SLF8"/>
<name>A0A561SLF8_9PSEU</name>
<feature type="coiled-coil region" evidence="1">
    <location>
        <begin position="283"/>
        <end position="341"/>
    </location>
</feature>
<proteinExistence type="predicted"/>
<comment type="caution">
    <text evidence="3">The sequence shown here is derived from an EMBL/GenBank/DDBJ whole genome shotgun (WGS) entry which is preliminary data.</text>
</comment>
<dbReference type="OrthoDB" id="3206999at2"/>
<dbReference type="Proteomes" id="UP000321261">
    <property type="component" value="Unassembled WGS sequence"/>
</dbReference>
<sequence>MRERLLAAIVARLEAGGPDAVLAEEARAELDELLGVLAVPDGLDAGVAYVAGGFHLARAELLGAGAEQDWQTAAVLLLPVLLSHPDALPEEVRHWLEPAREACEQAGDAPAQVLGRALADVTWLLVQRLARRSEDDRDGLVAGLAEQAVRLLPAGHEARPAALCALGYALMGGADLLVAGAREERLDRMATVFREGLDALASGVEPYARCAYGLASVLAMKAEPAGDRPMMAEAERLFRIAAAPESGGDPDLIRNAAEAARAAEAWGRPGGMLGHMHQVLAQLEETDRQLDGLRAGLHRERAERGGTAEFDRALSELDKARRDIDAQRHQIRELLADLERRHRQPGPRRAPGEDELAERLMAALQQQSGSDSRVADAMATSPQYFRDLAYLAQSAARALDDVSREFWLGPGSGGGRAPLLALEHTPPADRSDLDEIVQLHERALRELTPDTPEYTQLQVSYLALTTEQITDPDARARELPERTPLLMQAVTTMLEQQFADTGQVHGAVAMGTAASSPFEMMAETNDTIARSRLKLSALPPDHPDRRAEQIALARALFNRYLVTTEDAAFHDAVDAARQTISADQTPDAALLHLWGMTALVRDPADHQAQSAAVAPVSNPFVTLRIGDGDGEGALTAWETGRAHLLTSALITRHELDRLQAADPGLAARIVAVRERMRAGSLFATNPPAEWNALLEQIRALPGFDRFLLPPTVTFAELAPAAAHGPVIAVNVDHSRCDALVLRDGAAAVVPLPRLRLDQLAEQADAFRAAIGMLASPEPDPLVRGMAGRVVVDTLAWLWDVLAEPALEAAGATVHPGGGAPWPRVWWSVGGPLSFLPLHAAGRHDVPGASVLDRAVSSYTPTVRALLHSRARPTPTGPRTALAVAMPETPDHAALPATAREATAFAAGFTGRGVSPEVLVGPAATGEAVRAALPRAAFAHFACHASSDPLNAEASHLLLHDGPLPVTELSRLPLEGAELAYLSACATARGSATLADEAVHLASAFQLAGYAQAIGTLWEVGDELAAHIAEQVHHELARTTGTAGRPPAAHALHAVIRRLRAERPDAPWTWASHVHSGA</sequence>
<evidence type="ECO:0000259" key="2">
    <source>
        <dbReference type="Pfam" id="PF12770"/>
    </source>
</evidence>
<dbReference type="EMBL" id="VIWU01000001">
    <property type="protein sequence ID" value="TWF75652.1"/>
    <property type="molecule type" value="Genomic_DNA"/>
</dbReference>